<keyword evidence="11 18" id="KW-0067">ATP-binding</keyword>
<dbReference type="InterPro" id="IPR025287">
    <property type="entry name" value="WAK_GUB"/>
</dbReference>
<feature type="chain" id="PRO_5002364181" description="non-specific serine/threonine protein kinase" evidence="21">
    <location>
        <begin position="23"/>
        <end position="634"/>
    </location>
</feature>
<dbReference type="HOGENOM" id="CLU_000288_115_3_1"/>
<dbReference type="Pfam" id="PF00069">
    <property type="entry name" value="Pkinase"/>
    <property type="match status" value="1"/>
</dbReference>
<evidence type="ECO:0000256" key="17">
    <source>
        <dbReference type="ARBA" id="ARBA00048679"/>
    </source>
</evidence>
<keyword evidence="8 21" id="KW-0732">Signal</keyword>
<dbReference type="Gramene" id="OPUNC01G02040.3">
    <property type="protein sequence ID" value="OPUNC01G02040.3"/>
    <property type="gene ID" value="OPUNC01G02040"/>
</dbReference>
<evidence type="ECO:0000256" key="7">
    <source>
        <dbReference type="ARBA" id="ARBA00022692"/>
    </source>
</evidence>
<keyword evidence="13 20" id="KW-0472">Membrane</keyword>
<evidence type="ECO:0000256" key="5">
    <source>
        <dbReference type="ARBA" id="ARBA00022553"/>
    </source>
</evidence>
<keyword evidence="10" id="KW-0418">Kinase</keyword>
<evidence type="ECO:0000256" key="14">
    <source>
        <dbReference type="ARBA" id="ARBA00023170"/>
    </source>
</evidence>
<evidence type="ECO:0000256" key="20">
    <source>
        <dbReference type="SAM" id="Phobius"/>
    </source>
</evidence>
<dbReference type="Proteomes" id="UP000026962">
    <property type="component" value="Chromosome 1"/>
</dbReference>
<feature type="compositionally biased region" description="Basic and acidic residues" evidence="19">
    <location>
        <begin position="607"/>
        <end position="622"/>
    </location>
</feature>
<dbReference type="Gene3D" id="1.10.510.10">
    <property type="entry name" value="Transferase(Phosphotransferase) domain 1"/>
    <property type="match status" value="1"/>
</dbReference>
<dbReference type="SMART" id="SM00220">
    <property type="entry name" value="S_TKc"/>
    <property type="match status" value="1"/>
</dbReference>
<dbReference type="Pfam" id="PF14380">
    <property type="entry name" value="WAK_assoc"/>
    <property type="match status" value="1"/>
</dbReference>
<evidence type="ECO:0000256" key="4">
    <source>
        <dbReference type="ARBA" id="ARBA00022527"/>
    </source>
</evidence>
<dbReference type="Gene3D" id="3.30.200.20">
    <property type="entry name" value="Phosphorylase Kinase, domain 1"/>
    <property type="match status" value="1"/>
</dbReference>
<keyword evidence="3" id="KW-1003">Cell membrane</keyword>
<evidence type="ECO:0000256" key="13">
    <source>
        <dbReference type="ARBA" id="ARBA00023136"/>
    </source>
</evidence>
<feature type="signal peptide" evidence="21">
    <location>
        <begin position="1"/>
        <end position="22"/>
    </location>
</feature>
<evidence type="ECO:0000256" key="10">
    <source>
        <dbReference type="ARBA" id="ARBA00022777"/>
    </source>
</evidence>
<keyword evidence="5" id="KW-0597">Phosphoprotein</keyword>
<feature type="region of interest" description="Disordered" evidence="19">
    <location>
        <begin position="607"/>
        <end position="634"/>
    </location>
</feature>
<evidence type="ECO:0000256" key="1">
    <source>
        <dbReference type="ARBA" id="ARBA00004251"/>
    </source>
</evidence>
<evidence type="ECO:0000256" key="11">
    <source>
        <dbReference type="ARBA" id="ARBA00022840"/>
    </source>
</evidence>
<feature type="compositionally biased region" description="Polar residues" evidence="19">
    <location>
        <begin position="625"/>
        <end position="634"/>
    </location>
</feature>
<evidence type="ECO:0000256" key="8">
    <source>
        <dbReference type="ARBA" id="ARBA00022729"/>
    </source>
</evidence>
<dbReference type="Pfam" id="PF13947">
    <property type="entry name" value="GUB_WAK_bind"/>
    <property type="match status" value="1"/>
</dbReference>
<reference evidence="23" key="1">
    <citation type="submission" date="2015-04" db="UniProtKB">
        <authorList>
            <consortium name="EnsemblPlants"/>
        </authorList>
    </citation>
    <scope>IDENTIFICATION</scope>
</reference>
<keyword evidence="4" id="KW-0723">Serine/threonine-protein kinase</keyword>
<dbReference type="InterPro" id="IPR032872">
    <property type="entry name" value="WAK_assoc_C"/>
</dbReference>
<evidence type="ECO:0000313" key="24">
    <source>
        <dbReference type="Proteomes" id="UP000026962"/>
    </source>
</evidence>
<keyword evidence="24" id="KW-1185">Reference proteome</keyword>
<proteinExistence type="predicted"/>
<dbReference type="EC" id="2.7.11.1" evidence="2"/>
<dbReference type="InterPro" id="IPR008271">
    <property type="entry name" value="Ser/Thr_kinase_AS"/>
</dbReference>
<dbReference type="FunFam" id="1.10.510.10:FF:000161">
    <property type="entry name" value="Wall-associated receptor kinase-like 20"/>
    <property type="match status" value="1"/>
</dbReference>
<dbReference type="SUPFAM" id="SSF56112">
    <property type="entry name" value="Protein kinase-like (PK-like)"/>
    <property type="match status" value="1"/>
</dbReference>
<dbReference type="PROSITE" id="PS00108">
    <property type="entry name" value="PROTEIN_KINASE_ST"/>
    <property type="match status" value="1"/>
</dbReference>
<keyword evidence="15" id="KW-0325">Glycoprotein</keyword>
<name>A0A0E0JDS5_ORYPU</name>
<dbReference type="GO" id="GO:0030247">
    <property type="term" value="F:polysaccharide binding"/>
    <property type="evidence" value="ECO:0007669"/>
    <property type="project" value="InterPro"/>
</dbReference>
<evidence type="ECO:0000256" key="18">
    <source>
        <dbReference type="PROSITE-ProRule" id="PRU10141"/>
    </source>
</evidence>
<dbReference type="PROSITE" id="PS00107">
    <property type="entry name" value="PROTEIN_KINASE_ATP"/>
    <property type="match status" value="1"/>
</dbReference>
<dbReference type="InterPro" id="IPR000719">
    <property type="entry name" value="Prot_kinase_dom"/>
</dbReference>
<dbReference type="InterPro" id="IPR011009">
    <property type="entry name" value="Kinase-like_dom_sf"/>
</dbReference>
<dbReference type="InterPro" id="IPR017441">
    <property type="entry name" value="Protein_kinase_ATP_BS"/>
</dbReference>
<dbReference type="GO" id="GO:0004674">
    <property type="term" value="F:protein serine/threonine kinase activity"/>
    <property type="evidence" value="ECO:0007669"/>
    <property type="project" value="UniProtKB-KW"/>
</dbReference>
<dbReference type="EnsemblPlants" id="OPUNC01G02040.3">
    <property type="protein sequence ID" value="OPUNC01G02040.3"/>
    <property type="gene ID" value="OPUNC01G02040"/>
</dbReference>
<dbReference type="GO" id="GO:0005524">
    <property type="term" value="F:ATP binding"/>
    <property type="evidence" value="ECO:0007669"/>
    <property type="project" value="UniProtKB-UniRule"/>
</dbReference>
<evidence type="ECO:0000256" key="19">
    <source>
        <dbReference type="SAM" id="MobiDB-lite"/>
    </source>
</evidence>
<evidence type="ECO:0000256" key="9">
    <source>
        <dbReference type="ARBA" id="ARBA00022741"/>
    </source>
</evidence>
<protein>
    <recommendedName>
        <fullName evidence="2">non-specific serine/threonine protein kinase</fullName>
        <ecNumber evidence="2">2.7.11.1</ecNumber>
    </recommendedName>
</protein>
<evidence type="ECO:0000256" key="16">
    <source>
        <dbReference type="ARBA" id="ARBA00047899"/>
    </source>
</evidence>
<keyword evidence="6" id="KW-0808">Transferase</keyword>
<organism evidence="23">
    <name type="scientific">Oryza punctata</name>
    <name type="common">Red rice</name>
    <dbReference type="NCBI Taxonomy" id="4537"/>
    <lineage>
        <taxon>Eukaryota</taxon>
        <taxon>Viridiplantae</taxon>
        <taxon>Streptophyta</taxon>
        <taxon>Embryophyta</taxon>
        <taxon>Tracheophyta</taxon>
        <taxon>Spermatophyta</taxon>
        <taxon>Magnoliopsida</taxon>
        <taxon>Liliopsida</taxon>
        <taxon>Poales</taxon>
        <taxon>Poaceae</taxon>
        <taxon>BOP clade</taxon>
        <taxon>Oryzoideae</taxon>
        <taxon>Oryzeae</taxon>
        <taxon>Oryzinae</taxon>
        <taxon>Oryza</taxon>
    </lineage>
</organism>
<keyword evidence="9 18" id="KW-0547">Nucleotide-binding</keyword>
<comment type="catalytic activity">
    <reaction evidence="16">
        <text>L-threonyl-[protein] + ATP = O-phospho-L-threonyl-[protein] + ADP + H(+)</text>
        <dbReference type="Rhea" id="RHEA:46608"/>
        <dbReference type="Rhea" id="RHEA-COMP:11060"/>
        <dbReference type="Rhea" id="RHEA-COMP:11605"/>
        <dbReference type="ChEBI" id="CHEBI:15378"/>
        <dbReference type="ChEBI" id="CHEBI:30013"/>
        <dbReference type="ChEBI" id="CHEBI:30616"/>
        <dbReference type="ChEBI" id="CHEBI:61977"/>
        <dbReference type="ChEBI" id="CHEBI:456216"/>
        <dbReference type="EC" id="2.7.11.1"/>
    </reaction>
</comment>
<dbReference type="FunFam" id="3.30.200.20:FF:000214">
    <property type="entry name" value="WAK1-OsWAK receptor-like cytoplasmic kinase (OsWAK-RLCK)"/>
    <property type="match status" value="1"/>
</dbReference>
<dbReference type="GO" id="GO:0005886">
    <property type="term" value="C:plasma membrane"/>
    <property type="evidence" value="ECO:0007669"/>
    <property type="project" value="UniProtKB-SubCell"/>
</dbReference>
<accession>A0A0E0JDS5</accession>
<sequence length="634" mass="70062">MPPLLLLLLIASFLQLPAPASSAKSTKPRCSPTSTCGNLTISYPFWLEESGRAPCGSPPFQLKCNASRAYLTRTVYEAYRVVQIFTENNSFHVVDENLPLETGCPAPGFNISLGIWQAPFIISKANAKLHFISCNHSLPVAPPGFRTLPCDDNSFVRLAEDGELAGQSIQGRIPPGCNFTVVPILERPNGSRDGYVASMRSGFLLDWAGASDDCPKCVASGGQCAYGDGLRFACNCTDGMHADKCGEFGKSKHHGVGVGGGTLFIICIFIFAWHKRKKRKQTRHLKDLMRSSSSMQSYSKDLELGGSPHIFTYEELEEATAGFSASRELGDGGFGTVYKGKLRDGRVVAVKRLYKNNYRRVEQFLNEVDILSRLLHQNLVTLYGCTSRSSRDLLLVYEYIPNGTVADHLHGPRAGEQGLTWPVRMTIAIETAEALAYLHAVEIIHRDVKTNNILLDNNFHVKVADFGLSRLFPLEVTHVSTVPQGTPGYVDPVYHQCYKLTDKSDVYSFGVVLIELISSKPAVDMSRSHSDINLANMALNRIQNHEVDQLVDPGLGYETDSETKRMVDLVAELAFQCLQMDRDNRPPIKEVVEVLHCIKNGECPAEKMNKNASPKEDLHLLKDSLQYSPDSVSE</sequence>
<evidence type="ECO:0000256" key="6">
    <source>
        <dbReference type="ARBA" id="ARBA00022679"/>
    </source>
</evidence>
<dbReference type="PANTHER" id="PTHR46008">
    <property type="entry name" value="LEAF RUST 10 DISEASE-RESISTANCE LOCUS RECEPTOR-LIKE PROTEIN KINASE-LIKE 1.4"/>
    <property type="match status" value="1"/>
</dbReference>
<comment type="catalytic activity">
    <reaction evidence="17">
        <text>L-seryl-[protein] + ATP = O-phospho-L-seryl-[protein] + ADP + H(+)</text>
        <dbReference type="Rhea" id="RHEA:17989"/>
        <dbReference type="Rhea" id="RHEA-COMP:9863"/>
        <dbReference type="Rhea" id="RHEA-COMP:11604"/>
        <dbReference type="ChEBI" id="CHEBI:15378"/>
        <dbReference type="ChEBI" id="CHEBI:29999"/>
        <dbReference type="ChEBI" id="CHEBI:30616"/>
        <dbReference type="ChEBI" id="CHEBI:83421"/>
        <dbReference type="ChEBI" id="CHEBI:456216"/>
        <dbReference type="EC" id="2.7.11.1"/>
    </reaction>
</comment>
<evidence type="ECO:0000313" key="23">
    <source>
        <dbReference type="EnsemblPlants" id="OPUNC01G02040.3"/>
    </source>
</evidence>
<keyword evidence="12 20" id="KW-1133">Transmembrane helix</keyword>
<dbReference type="PROSITE" id="PS50011">
    <property type="entry name" value="PROTEIN_KINASE_DOM"/>
    <property type="match status" value="1"/>
</dbReference>
<dbReference type="OMA" id="GDGYIPS"/>
<dbReference type="AlphaFoldDB" id="A0A0E0JDS5"/>
<feature type="domain" description="Protein kinase" evidence="22">
    <location>
        <begin position="323"/>
        <end position="599"/>
    </location>
</feature>
<evidence type="ECO:0000256" key="2">
    <source>
        <dbReference type="ARBA" id="ARBA00012513"/>
    </source>
</evidence>
<feature type="transmembrane region" description="Helical" evidence="20">
    <location>
        <begin position="254"/>
        <end position="273"/>
    </location>
</feature>
<evidence type="ECO:0000256" key="12">
    <source>
        <dbReference type="ARBA" id="ARBA00022989"/>
    </source>
</evidence>
<feature type="binding site" evidence="18">
    <location>
        <position position="351"/>
    </location>
    <ligand>
        <name>ATP</name>
        <dbReference type="ChEBI" id="CHEBI:30616"/>
    </ligand>
</feature>
<evidence type="ECO:0000259" key="22">
    <source>
        <dbReference type="PROSITE" id="PS50011"/>
    </source>
</evidence>
<keyword evidence="7 20" id="KW-0812">Transmembrane</keyword>
<evidence type="ECO:0000256" key="15">
    <source>
        <dbReference type="ARBA" id="ARBA00023180"/>
    </source>
</evidence>
<dbReference type="PANTHER" id="PTHR46008:SF2">
    <property type="entry name" value="LEAF RUST 10 DISEASE-RESISTANCE LOCUS RECEPTOR-LIKE PROTEIN KINASE-LIKE 1.4"/>
    <property type="match status" value="1"/>
</dbReference>
<keyword evidence="14" id="KW-0675">Receptor</keyword>
<evidence type="ECO:0000256" key="3">
    <source>
        <dbReference type="ARBA" id="ARBA00022475"/>
    </source>
</evidence>
<comment type="subcellular location">
    <subcellularLocation>
        <location evidence="1">Cell membrane</location>
        <topology evidence="1">Single-pass type I membrane protein</topology>
    </subcellularLocation>
</comment>
<reference evidence="23" key="2">
    <citation type="submission" date="2018-05" db="EMBL/GenBank/DDBJ databases">
        <title>OpunRS2 (Oryza punctata Reference Sequence Version 2).</title>
        <authorList>
            <person name="Zhang J."/>
            <person name="Kudrna D."/>
            <person name="Lee S."/>
            <person name="Talag J."/>
            <person name="Welchert J."/>
            <person name="Wing R.A."/>
        </authorList>
    </citation>
    <scope>NUCLEOTIDE SEQUENCE [LARGE SCALE GENOMIC DNA]</scope>
</reference>
<evidence type="ECO:0000256" key="21">
    <source>
        <dbReference type="SAM" id="SignalP"/>
    </source>
</evidence>